<evidence type="ECO:0000259" key="8">
    <source>
        <dbReference type="PROSITE" id="PS50928"/>
    </source>
</evidence>
<evidence type="ECO:0000313" key="9">
    <source>
        <dbReference type="EMBL" id="MBP1988508.1"/>
    </source>
</evidence>
<dbReference type="SUPFAM" id="SSF161098">
    <property type="entry name" value="MetI-like"/>
    <property type="match status" value="1"/>
</dbReference>
<reference evidence="9 10" key="1">
    <citation type="submission" date="2021-03" db="EMBL/GenBank/DDBJ databases">
        <title>Genomic Encyclopedia of Type Strains, Phase IV (KMG-IV): sequencing the most valuable type-strain genomes for metagenomic binning, comparative biology and taxonomic classification.</title>
        <authorList>
            <person name="Goeker M."/>
        </authorList>
    </citation>
    <scope>NUCLEOTIDE SEQUENCE [LARGE SCALE GENOMIC DNA]</scope>
    <source>
        <strain evidence="9 10">DSM 26048</strain>
    </source>
</reference>
<keyword evidence="9" id="KW-0762">Sugar transport</keyword>
<dbReference type="PANTHER" id="PTHR30193:SF37">
    <property type="entry name" value="INNER MEMBRANE ABC TRANSPORTER PERMEASE PROTEIN YCJO"/>
    <property type="match status" value="1"/>
</dbReference>
<dbReference type="EMBL" id="JAGGLB010000001">
    <property type="protein sequence ID" value="MBP1988508.1"/>
    <property type="molecule type" value="Genomic_DNA"/>
</dbReference>
<feature type="transmembrane region" description="Helical" evidence="7">
    <location>
        <begin position="207"/>
        <end position="225"/>
    </location>
</feature>
<feature type="transmembrane region" description="Helical" evidence="7">
    <location>
        <begin position="269"/>
        <end position="290"/>
    </location>
</feature>
<feature type="transmembrane region" description="Helical" evidence="7">
    <location>
        <begin position="113"/>
        <end position="132"/>
    </location>
</feature>
<dbReference type="InterPro" id="IPR000515">
    <property type="entry name" value="MetI-like"/>
</dbReference>
<dbReference type="CDD" id="cd06261">
    <property type="entry name" value="TM_PBP2"/>
    <property type="match status" value="1"/>
</dbReference>
<organism evidence="9 10">
    <name type="scientific">Paenibacillus eucommiae</name>
    <dbReference type="NCBI Taxonomy" id="1355755"/>
    <lineage>
        <taxon>Bacteria</taxon>
        <taxon>Bacillati</taxon>
        <taxon>Bacillota</taxon>
        <taxon>Bacilli</taxon>
        <taxon>Bacillales</taxon>
        <taxon>Paenibacillaceae</taxon>
        <taxon>Paenibacillus</taxon>
    </lineage>
</organism>
<keyword evidence="10" id="KW-1185">Reference proteome</keyword>
<evidence type="ECO:0000256" key="7">
    <source>
        <dbReference type="RuleBase" id="RU363032"/>
    </source>
</evidence>
<name>A0ABS4ILQ7_9BACL</name>
<accession>A0ABS4ILQ7</accession>
<keyword evidence="3" id="KW-1003">Cell membrane</keyword>
<evidence type="ECO:0000256" key="1">
    <source>
        <dbReference type="ARBA" id="ARBA00004651"/>
    </source>
</evidence>
<dbReference type="PANTHER" id="PTHR30193">
    <property type="entry name" value="ABC TRANSPORTER PERMEASE PROTEIN"/>
    <property type="match status" value="1"/>
</dbReference>
<evidence type="ECO:0000256" key="4">
    <source>
        <dbReference type="ARBA" id="ARBA00022692"/>
    </source>
</evidence>
<dbReference type="InterPro" id="IPR051393">
    <property type="entry name" value="ABC_transporter_permease"/>
</dbReference>
<proteinExistence type="inferred from homology"/>
<gene>
    <name evidence="9" type="ORF">J2Z66_000103</name>
</gene>
<dbReference type="Gene3D" id="1.10.3720.10">
    <property type="entry name" value="MetI-like"/>
    <property type="match status" value="1"/>
</dbReference>
<comment type="similarity">
    <text evidence="7">Belongs to the binding-protein-dependent transport system permease family.</text>
</comment>
<evidence type="ECO:0000256" key="3">
    <source>
        <dbReference type="ARBA" id="ARBA00022475"/>
    </source>
</evidence>
<comment type="subcellular location">
    <subcellularLocation>
        <location evidence="1 7">Cell membrane</location>
        <topology evidence="1 7">Multi-pass membrane protein</topology>
    </subcellularLocation>
</comment>
<keyword evidence="5 7" id="KW-1133">Transmembrane helix</keyword>
<sequence>MTNLAKPRISAFRQDSLWAWAMIAPAVLGLLIFMWGPVVYVMALGFFEWDLITAKQFVGISNYARLVKDPMFYHSLKVTFQYVCLFVPATIIASMFLSILLNRIRFAVLFRTLFFLPAVCMTVATSLVWTLIYNPQTGLFNALLGLLGIPGLKWIYDPSTAVASIALMGIWLQAGYNTVFYLAALQNIPKTIYEAAEIDGATSWKKILYVTIPLLSPTTFFLLIINVIGSFQAFDQLYVMTKGGPGDATTTLVYYIYQQAFQNYSVGYASSLSAVLFLLVIIVTIVQFAVQKKWVNYER</sequence>
<protein>
    <submittedName>
        <fullName evidence="9">Multiple sugar transport system permease protein</fullName>
    </submittedName>
</protein>
<dbReference type="Proteomes" id="UP001519287">
    <property type="component" value="Unassembled WGS sequence"/>
</dbReference>
<keyword evidence="2 7" id="KW-0813">Transport</keyword>
<evidence type="ECO:0000256" key="2">
    <source>
        <dbReference type="ARBA" id="ARBA00022448"/>
    </source>
</evidence>
<dbReference type="InterPro" id="IPR035906">
    <property type="entry name" value="MetI-like_sf"/>
</dbReference>
<dbReference type="RefSeq" id="WP_209968489.1">
    <property type="nucleotide sequence ID" value="NZ_JAGGLB010000001.1"/>
</dbReference>
<dbReference type="PROSITE" id="PS50928">
    <property type="entry name" value="ABC_TM1"/>
    <property type="match status" value="1"/>
</dbReference>
<evidence type="ECO:0000256" key="6">
    <source>
        <dbReference type="ARBA" id="ARBA00023136"/>
    </source>
</evidence>
<feature type="domain" description="ABC transmembrane type-1" evidence="8">
    <location>
        <begin position="76"/>
        <end position="287"/>
    </location>
</feature>
<feature type="transmembrane region" description="Helical" evidence="7">
    <location>
        <begin position="163"/>
        <end position="184"/>
    </location>
</feature>
<feature type="transmembrane region" description="Helical" evidence="7">
    <location>
        <begin position="20"/>
        <end position="47"/>
    </location>
</feature>
<evidence type="ECO:0000256" key="5">
    <source>
        <dbReference type="ARBA" id="ARBA00022989"/>
    </source>
</evidence>
<dbReference type="Pfam" id="PF00528">
    <property type="entry name" value="BPD_transp_1"/>
    <property type="match status" value="1"/>
</dbReference>
<keyword evidence="6 7" id="KW-0472">Membrane</keyword>
<evidence type="ECO:0000313" key="10">
    <source>
        <dbReference type="Proteomes" id="UP001519287"/>
    </source>
</evidence>
<comment type="caution">
    <text evidence="9">The sequence shown here is derived from an EMBL/GenBank/DDBJ whole genome shotgun (WGS) entry which is preliminary data.</text>
</comment>
<feature type="transmembrane region" description="Helical" evidence="7">
    <location>
        <begin position="80"/>
        <end position="101"/>
    </location>
</feature>
<keyword evidence="4 7" id="KW-0812">Transmembrane</keyword>